<reference evidence="1" key="1">
    <citation type="submission" date="2019-08" db="EMBL/GenBank/DDBJ databases">
        <title>The genome of the North American firefly Photinus pyralis.</title>
        <authorList>
            <consortium name="Photinus pyralis genome working group"/>
            <person name="Fallon T.R."/>
            <person name="Sander Lower S.E."/>
            <person name="Weng J.-K."/>
        </authorList>
    </citation>
    <scope>NUCLEOTIDE SEQUENCE</scope>
    <source>
        <strain evidence="1">TRF0915ILg1</strain>
        <tissue evidence="1">Whole body</tissue>
    </source>
</reference>
<organism evidence="1 2">
    <name type="scientific">Ignelater luminosus</name>
    <name type="common">Cucubano</name>
    <name type="synonym">Pyrophorus luminosus</name>
    <dbReference type="NCBI Taxonomy" id="2038154"/>
    <lineage>
        <taxon>Eukaryota</taxon>
        <taxon>Metazoa</taxon>
        <taxon>Ecdysozoa</taxon>
        <taxon>Arthropoda</taxon>
        <taxon>Hexapoda</taxon>
        <taxon>Insecta</taxon>
        <taxon>Pterygota</taxon>
        <taxon>Neoptera</taxon>
        <taxon>Endopterygota</taxon>
        <taxon>Coleoptera</taxon>
        <taxon>Polyphaga</taxon>
        <taxon>Elateriformia</taxon>
        <taxon>Elateroidea</taxon>
        <taxon>Elateridae</taxon>
        <taxon>Agrypninae</taxon>
        <taxon>Pyrophorini</taxon>
        <taxon>Ignelater</taxon>
    </lineage>
</organism>
<evidence type="ECO:0000313" key="1">
    <source>
        <dbReference type="EMBL" id="KAF2882238.1"/>
    </source>
</evidence>
<dbReference type="OrthoDB" id="6775769at2759"/>
<sequence length="150" mass="17147">MLLEIEKNGQAIVIIGVYAPNEVNITESIEVEKISINEIKRTVRGVKNGKAPGPGNIPIELVKYGPDILLEMLADLFNDCMMKDDVDYMLRKLKEEYENWGMNVDMLKTEYLRIGEEQEDPDLQLRHIKRCEEYLGSIISNKGTSESDIK</sequence>
<evidence type="ECO:0000313" key="2">
    <source>
        <dbReference type="Proteomes" id="UP000801492"/>
    </source>
</evidence>
<dbReference type="Proteomes" id="UP000801492">
    <property type="component" value="Unassembled WGS sequence"/>
</dbReference>
<proteinExistence type="predicted"/>
<accession>A0A8K0G1E2</accession>
<gene>
    <name evidence="1" type="ORF">ILUMI_23931</name>
</gene>
<dbReference type="AlphaFoldDB" id="A0A8K0G1E2"/>
<name>A0A8K0G1E2_IGNLU</name>
<comment type="caution">
    <text evidence="1">The sequence shown here is derived from an EMBL/GenBank/DDBJ whole genome shotgun (WGS) entry which is preliminary data.</text>
</comment>
<protein>
    <submittedName>
        <fullName evidence="1">Uncharacterized protein</fullName>
    </submittedName>
</protein>
<dbReference type="EMBL" id="VTPC01090635">
    <property type="protein sequence ID" value="KAF2882238.1"/>
    <property type="molecule type" value="Genomic_DNA"/>
</dbReference>
<keyword evidence="2" id="KW-1185">Reference proteome</keyword>